<dbReference type="Pfam" id="PF04479">
    <property type="entry name" value="RTA1"/>
    <property type="match status" value="1"/>
</dbReference>
<dbReference type="AlphaFoldDB" id="A0AA39XYL4"/>
<feature type="transmembrane region" description="Helical" evidence="5">
    <location>
        <begin position="15"/>
        <end position="33"/>
    </location>
</feature>
<feature type="transmembrane region" description="Helical" evidence="5">
    <location>
        <begin position="200"/>
        <end position="220"/>
    </location>
</feature>
<comment type="subcellular location">
    <subcellularLocation>
        <location evidence="1">Membrane</location>
        <topology evidence="1">Multi-pass membrane protein</topology>
    </subcellularLocation>
</comment>
<feature type="transmembrane region" description="Helical" evidence="5">
    <location>
        <begin position="40"/>
        <end position="62"/>
    </location>
</feature>
<comment type="caution">
    <text evidence="6">The sequence shown here is derived from an EMBL/GenBank/DDBJ whole genome shotgun (WGS) entry which is preliminary data.</text>
</comment>
<reference evidence="6" key="1">
    <citation type="submission" date="2023-06" db="EMBL/GenBank/DDBJ databases">
        <title>Multi-omics analyses reveal the molecular pathogenesis toolkit of Lasiodiplodia hormozganensis, a cross-kingdom pathogen.</title>
        <authorList>
            <person name="Felix C."/>
            <person name="Meneses R."/>
            <person name="Goncalves M.F.M."/>
            <person name="Tilleman L."/>
            <person name="Duarte A.S."/>
            <person name="Jorrin-Novo J.V."/>
            <person name="Van De Peer Y."/>
            <person name="Deforce D."/>
            <person name="Van Nieuwerburgh F."/>
            <person name="Esteves A.C."/>
            <person name="Alves A."/>
        </authorList>
    </citation>
    <scope>NUCLEOTIDE SEQUENCE</scope>
    <source>
        <strain evidence="6">CBS 339.90</strain>
    </source>
</reference>
<evidence type="ECO:0000313" key="6">
    <source>
        <dbReference type="EMBL" id="KAK0642676.1"/>
    </source>
</evidence>
<name>A0AA39XYL4_9PEZI</name>
<evidence type="ECO:0000256" key="5">
    <source>
        <dbReference type="SAM" id="Phobius"/>
    </source>
</evidence>
<keyword evidence="7" id="KW-1185">Reference proteome</keyword>
<dbReference type="InterPro" id="IPR007568">
    <property type="entry name" value="RTA1"/>
</dbReference>
<evidence type="ECO:0000313" key="7">
    <source>
        <dbReference type="Proteomes" id="UP001175001"/>
    </source>
</evidence>
<feature type="transmembrane region" description="Helical" evidence="5">
    <location>
        <begin position="157"/>
        <end position="179"/>
    </location>
</feature>
<organism evidence="6 7">
    <name type="scientific">Lasiodiplodia hormozganensis</name>
    <dbReference type="NCBI Taxonomy" id="869390"/>
    <lineage>
        <taxon>Eukaryota</taxon>
        <taxon>Fungi</taxon>
        <taxon>Dikarya</taxon>
        <taxon>Ascomycota</taxon>
        <taxon>Pezizomycotina</taxon>
        <taxon>Dothideomycetes</taxon>
        <taxon>Dothideomycetes incertae sedis</taxon>
        <taxon>Botryosphaeriales</taxon>
        <taxon>Botryosphaeriaceae</taxon>
        <taxon>Lasiodiplodia</taxon>
    </lineage>
</organism>
<protein>
    <submittedName>
        <fullName evidence="6">Protoporphyrin uptake protein 1</fullName>
    </submittedName>
</protein>
<evidence type="ECO:0000256" key="1">
    <source>
        <dbReference type="ARBA" id="ARBA00004141"/>
    </source>
</evidence>
<keyword evidence="2 5" id="KW-0812">Transmembrane</keyword>
<gene>
    <name evidence="6" type="primary">PUG1_3</name>
    <name evidence="6" type="ORF">DIS24_g8811</name>
</gene>
<keyword evidence="4 5" id="KW-0472">Membrane</keyword>
<feature type="transmembrane region" description="Helical" evidence="5">
    <location>
        <begin position="235"/>
        <end position="255"/>
    </location>
</feature>
<dbReference type="Proteomes" id="UP001175001">
    <property type="component" value="Unassembled WGS sequence"/>
</dbReference>
<dbReference type="EMBL" id="JAUJDW010000069">
    <property type="protein sequence ID" value="KAK0642676.1"/>
    <property type="molecule type" value="Genomic_DNA"/>
</dbReference>
<dbReference type="PANTHER" id="PTHR31465">
    <property type="entry name" value="PROTEIN RTA1-RELATED"/>
    <property type="match status" value="1"/>
</dbReference>
<keyword evidence="3 5" id="KW-1133">Transmembrane helix</keyword>
<dbReference type="PANTHER" id="PTHR31465:SF1">
    <property type="entry name" value="PROTEIN RTA1-RELATED"/>
    <property type="match status" value="1"/>
</dbReference>
<evidence type="ECO:0000256" key="4">
    <source>
        <dbReference type="ARBA" id="ARBA00023136"/>
    </source>
</evidence>
<accession>A0AA39XYL4</accession>
<feature type="transmembrane region" description="Helical" evidence="5">
    <location>
        <begin position="74"/>
        <end position="95"/>
    </location>
</feature>
<dbReference type="GO" id="GO:0016020">
    <property type="term" value="C:membrane"/>
    <property type="evidence" value="ECO:0007669"/>
    <property type="project" value="UniProtKB-SubCell"/>
</dbReference>
<evidence type="ECO:0000256" key="2">
    <source>
        <dbReference type="ARBA" id="ARBA00022692"/>
    </source>
</evidence>
<evidence type="ECO:0000256" key="3">
    <source>
        <dbReference type="ARBA" id="ARBA00022989"/>
    </source>
</evidence>
<sequence length="302" mass="33840">MSDDHPFYKYDPNRGAALAYAIIFGVTTLTHIYQCIRTRTWYMIAFILGGLFETVGYIARYISIREPRSTAPYIVQTLLILIAPALLAASMYMVLSRIILVTQTESLSPIRRTWLTRIFVGGDIISFLVQVLGGGILASGTTGDKPDADRIKLGENVVIVGLFVQLLFFGFFLVVGLWWKSRVGRRGMVALAARVPWKKHFIVLMVASALVFVRSVFRVIEYVMGDDGYLLEHEVFAYVFDAVLMDAVMVLYNVVHPSDVTKPLKEVPRGDLEEEYTMLPGRPGREYEGGMAGGMGPYHQSH</sequence>
<proteinExistence type="predicted"/>
<feature type="transmembrane region" description="Helical" evidence="5">
    <location>
        <begin position="115"/>
        <end position="137"/>
    </location>
</feature>